<dbReference type="PANTHER" id="PTHR37422">
    <property type="entry name" value="TEICHURONIC ACID BIOSYNTHESIS PROTEIN TUAE"/>
    <property type="match status" value="1"/>
</dbReference>
<feature type="transmembrane region" description="Helical" evidence="6">
    <location>
        <begin position="35"/>
        <end position="68"/>
    </location>
</feature>
<dbReference type="EMBL" id="DSQF01000022">
    <property type="protein sequence ID" value="HGZ43917.1"/>
    <property type="molecule type" value="Genomic_DNA"/>
</dbReference>
<proteinExistence type="predicted"/>
<evidence type="ECO:0000256" key="6">
    <source>
        <dbReference type="SAM" id="Phobius"/>
    </source>
</evidence>
<feature type="transmembrane region" description="Helical" evidence="6">
    <location>
        <begin position="173"/>
        <end position="191"/>
    </location>
</feature>
<dbReference type="AlphaFoldDB" id="A0A832IBE6"/>
<feature type="transmembrane region" description="Helical" evidence="6">
    <location>
        <begin position="325"/>
        <end position="348"/>
    </location>
</feature>
<keyword evidence="3 6" id="KW-1133">Transmembrane helix</keyword>
<evidence type="ECO:0000256" key="3">
    <source>
        <dbReference type="ARBA" id="ARBA00022989"/>
    </source>
</evidence>
<feature type="transmembrane region" description="Helical" evidence="6">
    <location>
        <begin position="360"/>
        <end position="382"/>
    </location>
</feature>
<dbReference type="InterPro" id="IPR051533">
    <property type="entry name" value="WaaL-like"/>
</dbReference>
<feature type="region of interest" description="Disordered" evidence="5">
    <location>
        <begin position="419"/>
        <end position="478"/>
    </location>
</feature>
<dbReference type="GO" id="GO:0016020">
    <property type="term" value="C:membrane"/>
    <property type="evidence" value="ECO:0007669"/>
    <property type="project" value="UniProtKB-SubCell"/>
</dbReference>
<sequence>MRMARGPVPPMNDSLPPAGAPPAAPDPRDALERAAAASFVLFAAALPWTIAPMGIATGLCGALTLALVATRRARWPRTPLDLPALAWALALALAAWFALDREASLPRLGKALFPALAGLAALHAARAGRGRRALATYLGSAALAAALGLALFVARGAGFESRARGAVGHYMTFAGQLLLALGPALGVALLARERRWRIGALAAALVMAAALAATYTRSAWLGLLAALAVMFGFARPRWLPALAAAAALAVVAAPGDYRARLVSVVDPSSPWNRERAHMWEAGARMFRDRPLTGVGLMDLKPVYERYRSAGAREPAGHLHSVPVQVAATTGALGLAALVALAAGLLACAMRGLPAAARAGGLAAGLRLGVAGAFAGFLVAGLFEWNLGDEELLYPLYALAGLAWAAREWEGGAIPAAVAKHRPSEPADSFPPDPRPAGAGRDVRPAEPAGSVGAIEPAGRADPLARRSGATPHSTRRRP</sequence>
<accession>A0A832IBE6</accession>
<name>A0A832IBE6_UNCEI</name>
<comment type="subcellular location">
    <subcellularLocation>
        <location evidence="1">Membrane</location>
        <topology evidence="1">Multi-pass membrane protein</topology>
    </subcellularLocation>
</comment>
<feature type="transmembrane region" description="Helical" evidence="6">
    <location>
        <begin position="80"/>
        <end position="99"/>
    </location>
</feature>
<dbReference type="PANTHER" id="PTHR37422:SF13">
    <property type="entry name" value="LIPOPOLYSACCHARIDE BIOSYNTHESIS PROTEIN PA4999-RELATED"/>
    <property type="match status" value="1"/>
</dbReference>
<feature type="transmembrane region" description="Helical" evidence="6">
    <location>
        <begin position="198"/>
        <end position="213"/>
    </location>
</feature>
<feature type="region of interest" description="Disordered" evidence="5">
    <location>
        <begin position="1"/>
        <end position="28"/>
    </location>
</feature>
<evidence type="ECO:0000259" key="7">
    <source>
        <dbReference type="Pfam" id="PF04932"/>
    </source>
</evidence>
<feature type="transmembrane region" description="Helical" evidence="6">
    <location>
        <begin position="111"/>
        <end position="127"/>
    </location>
</feature>
<comment type="caution">
    <text evidence="8">The sequence shown here is derived from an EMBL/GenBank/DDBJ whole genome shotgun (WGS) entry which is preliminary data.</text>
</comment>
<gene>
    <name evidence="8" type="ORF">ENR23_10950</name>
</gene>
<protein>
    <recommendedName>
        <fullName evidence="7">O-antigen ligase-related domain-containing protein</fullName>
    </recommendedName>
</protein>
<keyword evidence="4 6" id="KW-0472">Membrane</keyword>
<evidence type="ECO:0000256" key="4">
    <source>
        <dbReference type="ARBA" id="ARBA00023136"/>
    </source>
</evidence>
<evidence type="ECO:0000256" key="5">
    <source>
        <dbReference type="SAM" id="MobiDB-lite"/>
    </source>
</evidence>
<evidence type="ECO:0000256" key="2">
    <source>
        <dbReference type="ARBA" id="ARBA00022692"/>
    </source>
</evidence>
<evidence type="ECO:0000313" key="8">
    <source>
        <dbReference type="EMBL" id="HGZ43917.1"/>
    </source>
</evidence>
<feature type="transmembrane region" description="Helical" evidence="6">
    <location>
        <begin position="134"/>
        <end position="153"/>
    </location>
</feature>
<dbReference type="InterPro" id="IPR007016">
    <property type="entry name" value="O-antigen_ligase-rel_domated"/>
</dbReference>
<dbReference type="Pfam" id="PF04932">
    <property type="entry name" value="Wzy_C"/>
    <property type="match status" value="1"/>
</dbReference>
<keyword evidence="2 6" id="KW-0812">Transmembrane</keyword>
<evidence type="ECO:0000256" key="1">
    <source>
        <dbReference type="ARBA" id="ARBA00004141"/>
    </source>
</evidence>
<reference evidence="8" key="1">
    <citation type="journal article" date="2020" name="mSystems">
        <title>Genome- and Community-Level Interaction Insights into Carbon Utilization and Element Cycling Functions of Hydrothermarchaeota in Hydrothermal Sediment.</title>
        <authorList>
            <person name="Zhou Z."/>
            <person name="Liu Y."/>
            <person name="Xu W."/>
            <person name="Pan J."/>
            <person name="Luo Z.H."/>
            <person name="Li M."/>
        </authorList>
    </citation>
    <scope>NUCLEOTIDE SEQUENCE [LARGE SCALE GENOMIC DNA]</scope>
    <source>
        <strain evidence="8">SpSt-381</strain>
    </source>
</reference>
<organism evidence="8">
    <name type="scientific">Eiseniibacteriota bacterium</name>
    <dbReference type="NCBI Taxonomy" id="2212470"/>
    <lineage>
        <taxon>Bacteria</taxon>
        <taxon>Candidatus Eiseniibacteriota</taxon>
    </lineage>
</organism>
<feature type="domain" description="O-antigen ligase-related" evidence="7">
    <location>
        <begin position="202"/>
        <end position="337"/>
    </location>
</feature>